<dbReference type="RefSeq" id="WP_152897163.1">
    <property type="nucleotide sequence ID" value="NZ_WHUV01000001.1"/>
</dbReference>
<sequence length="287" mass="31319">MSLSDLPLRQSQLLKFVEPLLNDMPASAWKHALFEAFWSQRCDLLAIEDAFLKLVEYPGLGPGLASFFAGWWQVHDGLRVDAIPARCLESLVADSPSACGHREWAEASLGQGRPGAGAPPGAGQDRAPQLFQAMAGLACGNDRWLQRTHRVPAVLEFRQWLEAGYLDGQLPGLQANLVRQVYVLGEARYLQPLLQRWLAGTQGWPAQLAPAAQAWCQLHAGSLQQARFQSALAAVDACTEAMAIAPDEPAARNLFAQYLQRRSRAMLACARVLPADSSPNPSGHPHE</sequence>
<protein>
    <submittedName>
        <fullName evidence="1">Uncharacterized protein</fullName>
    </submittedName>
</protein>
<accession>A0A7X1PMA0</accession>
<dbReference type="AlphaFoldDB" id="A0A7X1PMA0"/>
<dbReference type="EMBL" id="WHUV01000001">
    <property type="protein sequence ID" value="MQA53448.1"/>
    <property type="molecule type" value="Genomic_DNA"/>
</dbReference>
<reference evidence="1 2" key="1">
    <citation type="submission" date="2019-10" db="EMBL/GenBank/DDBJ databases">
        <title>Pseudomonas dajingensis sp. nov., isolated from the profound head ulcers of farmed Murray cod (Maccullochella peelii peelii).</title>
        <authorList>
            <person name="Liu Y."/>
        </authorList>
    </citation>
    <scope>NUCLEOTIDE SEQUENCE [LARGE SCALE GENOMIC DNA]</scope>
    <source>
        <strain evidence="1 2">MC042</strain>
    </source>
</reference>
<organism evidence="1 2">
    <name type="scientific">Pseudomonas piscis</name>
    <dbReference type="NCBI Taxonomy" id="2614538"/>
    <lineage>
        <taxon>Bacteria</taxon>
        <taxon>Pseudomonadati</taxon>
        <taxon>Pseudomonadota</taxon>
        <taxon>Gammaproteobacteria</taxon>
        <taxon>Pseudomonadales</taxon>
        <taxon>Pseudomonadaceae</taxon>
        <taxon>Pseudomonas</taxon>
    </lineage>
</organism>
<name>A0A7X1PMA0_9PSED</name>
<evidence type="ECO:0000313" key="1">
    <source>
        <dbReference type="EMBL" id="MQA53448.1"/>
    </source>
</evidence>
<proteinExistence type="predicted"/>
<evidence type="ECO:0000313" key="2">
    <source>
        <dbReference type="Proteomes" id="UP000486534"/>
    </source>
</evidence>
<dbReference type="Proteomes" id="UP000486534">
    <property type="component" value="Unassembled WGS sequence"/>
</dbReference>
<gene>
    <name evidence="1" type="ORF">GDH07_09000</name>
</gene>
<comment type="caution">
    <text evidence="1">The sequence shown here is derived from an EMBL/GenBank/DDBJ whole genome shotgun (WGS) entry which is preliminary data.</text>
</comment>